<dbReference type="AlphaFoldDB" id="A0A915HZF6"/>
<dbReference type="WBParaSite" id="nRc.2.0.1.t06823-RA">
    <property type="protein sequence ID" value="nRc.2.0.1.t06823-RA"/>
    <property type="gene ID" value="nRc.2.0.1.g06823"/>
</dbReference>
<reference evidence="9" key="1">
    <citation type="submission" date="2022-11" db="UniProtKB">
        <authorList>
            <consortium name="WormBaseParasite"/>
        </authorList>
    </citation>
    <scope>IDENTIFICATION</scope>
</reference>
<protein>
    <recommendedName>
        <fullName evidence="2">protein-tyrosine-phosphatase</fullName>
        <ecNumber evidence="2">3.1.3.48</ecNumber>
    </recommendedName>
</protein>
<evidence type="ECO:0000256" key="2">
    <source>
        <dbReference type="ARBA" id="ARBA00013064"/>
    </source>
</evidence>
<dbReference type="CDD" id="cd14566">
    <property type="entry name" value="DSP_MKP_classII"/>
    <property type="match status" value="1"/>
</dbReference>
<dbReference type="GO" id="GO:0005829">
    <property type="term" value="C:cytosol"/>
    <property type="evidence" value="ECO:0007669"/>
    <property type="project" value="TreeGrafter"/>
</dbReference>
<dbReference type="PROSITE" id="PS50056">
    <property type="entry name" value="TYR_PHOSPHATASE_2"/>
    <property type="match status" value="1"/>
</dbReference>
<dbReference type="GO" id="GO:0043409">
    <property type="term" value="P:negative regulation of MAPK cascade"/>
    <property type="evidence" value="ECO:0007669"/>
    <property type="project" value="TreeGrafter"/>
</dbReference>
<feature type="domain" description="Tyrosine specific protein phosphatases" evidence="7">
    <location>
        <begin position="231"/>
        <end position="291"/>
    </location>
</feature>
<dbReference type="Pfam" id="PF00782">
    <property type="entry name" value="DSPc"/>
    <property type="match status" value="1"/>
</dbReference>
<evidence type="ECO:0000259" key="6">
    <source>
        <dbReference type="PROSITE" id="PS50054"/>
    </source>
</evidence>
<feature type="domain" description="Tyrosine-protein phosphatase" evidence="6">
    <location>
        <begin position="167"/>
        <end position="310"/>
    </location>
</feature>
<dbReference type="PANTHER" id="PTHR10159">
    <property type="entry name" value="DUAL SPECIFICITY PROTEIN PHOSPHATASE"/>
    <property type="match status" value="1"/>
</dbReference>
<dbReference type="GO" id="GO:0033550">
    <property type="term" value="F:MAP kinase tyrosine phosphatase activity"/>
    <property type="evidence" value="ECO:0007669"/>
    <property type="project" value="TreeGrafter"/>
</dbReference>
<evidence type="ECO:0000256" key="3">
    <source>
        <dbReference type="ARBA" id="ARBA00022801"/>
    </source>
</evidence>
<dbReference type="GO" id="GO:0008330">
    <property type="term" value="F:protein tyrosine/threonine phosphatase activity"/>
    <property type="evidence" value="ECO:0007669"/>
    <property type="project" value="TreeGrafter"/>
</dbReference>
<name>A0A915HZF6_ROMCU</name>
<dbReference type="EC" id="3.1.3.48" evidence="2"/>
<evidence type="ECO:0000256" key="5">
    <source>
        <dbReference type="SAM" id="MobiDB-lite"/>
    </source>
</evidence>
<dbReference type="SMART" id="SM00195">
    <property type="entry name" value="DSPc"/>
    <property type="match status" value="1"/>
</dbReference>
<dbReference type="Proteomes" id="UP000887565">
    <property type="component" value="Unplaced"/>
</dbReference>
<dbReference type="SUPFAM" id="SSF52799">
    <property type="entry name" value="(Phosphotyrosine protein) phosphatases II"/>
    <property type="match status" value="1"/>
</dbReference>
<dbReference type="InterPro" id="IPR000340">
    <property type="entry name" value="Dual-sp_phosphatase_cat-dom"/>
</dbReference>
<sequence>MFCLIGGISNFAESYPNLCQSSTQAEHFHLRISSEDDRLDKIEKHSKDGYQQNSSSSHLDMNSLHLVDSRLQDSAVSLSSSENVRSVESCCSRSTASNDSVYSDADINLIGSSTSITNAMEDYSKESNKNSNSDHNLHMSTKEQHEIDVNDENDPKNGHCRPLDSRFPVEIISNLFLGNSSNSADKETLLKCNIKYILNVTPDLPNVFENDPDFRYLKLPIYDHWSQDLLIHFPSAISFIDEARQKNCGVLVHCLAGISRSVTVTVAYLMRTLSLSLEDAYDLVKDHKPNIAPNLNFMGQLLHFQRDLYGENVPFNRRKRGSDQWSVDDYKQSNEPYIFTPLSAPPQRRDGRGGTKNFAECF</sequence>
<dbReference type="GO" id="GO:0017017">
    <property type="term" value="F:MAP kinase tyrosine/serine/threonine phosphatase activity"/>
    <property type="evidence" value="ECO:0007669"/>
    <property type="project" value="TreeGrafter"/>
</dbReference>
<feature type="region of interest" description="Disordered" evidence="5">
    <location>
        <begin position="342"/>
        <end position="362"/>
    </location>
</feature>
<keyword evidence="4" id="KW-0904">Protein phosphatase</keyword>
<dbReference type="InterPro" id="IPR000387">
    <property type="entry name" value="Tyr_Pase_dom"/>
</dbReference>
<keyword evidence="3" id="KW-0378">Hydrolase</keyword>
<dbReference type="InterPro" id="IPR020422">
    <property type="entry name" value="TYR_PHOSPHATASE_DUAL_dom"/>
</dbReference>
<evidence type="ECO:0000313" key="9">
    <source>
        <dbReference type="WBParaSite" id="nRc.2.0.1.t06823-RA"/>
    </source>
</evidence>
<evidence type="ECO:0000313" key="8">
    <source>
        <dbReference type="Proteomes" id="UP000887565"/>
    </source>
</evidence>
<dbReference type="PROSITE" id="PS50054">
    <property type="entry name" value="TYR_PHOSPHATASE_DUAL"/>
    <property type="match status" value="1"/>
</dbReference>
<accession>A0A915HZF6</accession>
<dbReference type="InterPro" id="IPR029021">
    <property type="entry name" value="Prot-tyrosine_phosphatase-like"/>
</dbReference>
<evidence type="ECO:0000256" key="4">
    <source>
        <dbReference type="ARBA" id="ARBA00022912"/>
    </source>
</evidence>
<proteinExistence type="inferred from homology"/>
<comment type="similarity">
    <text evidence="1">Belongs to the protein-tyrosine phosphatase family. Non-receptor class dual specificity subfamily.</text>
</comment>
<dbReference type="Gene3D" id="3.90.190.10">
    <property type="entry name" value="Protein tyrosine phosphatase superfamily"/>
    <property type="match status" value="1"/>
</dbReference>
<organism evidence="8 9">
    <name type="scientific">Romanomermis culicivorax</name>
    <name type="common">Nematode worm</name>
    <dbReference type="NCBI Taxonomy" id="13658"/>
    <lineage>
        <taxon>Eukaryota</taxon>
        <taxon>Metazoa</taxon>
        <taxon>Ecdysozoa</taxon>
        <taxon>Nematoda</taxon>
        <taxon>Enoplea</taxon>
        <taxon>Dorylaimia</taxon>
        <taxon>Mermithida</taxon>
        <taxon>Mermithoidea</taxon>
        <taxon>Mermithidae</taxon>
        <taxon>Romanomermis</taxon>
    </lineage>
</organism>
<evidence type="ECO:0000256" key="1">
    <source>
        <dbReference type="ARBA" id="ARBA00008601"/>
    </source>
</evidence>
<keyword evidence="8" id="KW-1185">Reference proteome</keyword>
<dbReference type="PANTHER" id="PTHR10159:SF519">
    <property type="entry name" value="DUAL SPECIFICITY PROTEIN PHOSPHATASE MPK3"/>
    <property type="match status" value="1"/>
</dbReference>
<evidence type="ECO:0000259" key="7">
    <source>
        <dbReference type="PROSITE" id="PS50056"/>
    </source>
</evidence>